<evidence type="ECO:0000313" key="2">
    <source>
        <dbReference type="Proteomes" id="UP000887159"/>
    </source>
</evidence>
<comment type="caution">
    <text evidence="1">The sequence shown here is derived from an EMBL/GenBank/DDBJ whole genome shotgun (WGS) entry which is preliminary data.</text>
</comment>
<keyword evidence="2" id="KW-1185">Reference proteome</keyword>
<name>A0A8X6R920_TRICX</name>
<dbReference type="AlphaFoldDB" id="A0A8X6R920"/>
<accession>A0A8X6R920</accession>
<dbReference type="EMBL" id="BMAU01021103">
    <property type="protein sequence ID" value="GFX90656.1"/>
    <property type="molecule type" value="Genomic_DNA"/>
</dbReference>
<sequence length="70" mass="7848">MIYRERYASVAEQKSSITRHVRCVTTEILSVTVDHAVLHFQDLGSGSFSGFSTLHLVARILSTSCDNYIE</sequence>
<reference evidence="1" key="1">
    <citation type="submission" date="2020-08" db="EMBL/GenBank/DDBJ databases">
        <title>Multicomponent nature underlies the extraordinary mechanical properties of spider dragline silk.</title>
        <authorList>
            <person name="Kono N."/>
            <person name="Nakamura H."/>
            <person name="Mori M."/>
            <person name="Yoshida Y."/>
            <person name="Ohtoshi R."/>
            <person name="Malay A.D."/>
            <person name="Moran D.A.P."/>
            <person name="Tomita M."/>
            <person name="Numata K."/>
            <person name="Arakawa K."/>
        </authorList>
    </citation>
    <scope>NUCLEOTIDE SEQUENCE</scope>
</reference>
<organism evidence="1 2">
    <name type="scientific">Trichonephila clavipes</name>
    <name type="common">Golden silk orbweaver</name>
    <name type="synonym">Nephila clavipes</name>
    <dbReference type="NCBI Taxonomy" id="2585209"/>
    <lineage>
        <taxon>Eukaryota</taxon>
        <taxon>Metazoa</taxon>
        <taxon>Ecdysozoa</taxon>
        <taxon>Arthropoda</taxon>
        <taxon>Chelicerata</taxon>
        <taxon>Arachnida</taxon>
        <taxon>Araneae</taxon>
        <taxon>Araneomorphae</taxon>
        <taxon>Entelegynae</taxon>
        <taxon>Araneoidea</taxon>
        <taxon>Nephilidae</taxon>
        <taxon>Trichonephila</taxon>
    </lineage>
</organism>
<proteinExistence type="predicted"/>
<dbReference type="Proteomes" id="UP000887159">
    <property type="component" value="Unassembled WGS sequence"/>
</dbReference>
<protein>
    <submittedName>
        <fullName evidence="1">Uncharacterized protein</fullName>
    </submittedName>
</protein>
<gene>
    <name evidence="1" type="ORF">TNCV_3194741</name>
</gene>
<evidence type="ECO:0000313" key="1">
    <source>
        <dbReference type="EMBL" id="GFX90656.1"/>
    </source>
</evidence>